<dbReference type="EMBL" id="FNND01000007">
    <property type="protein sequence ID" value="SDX05362.1"/>
    <property type="molecule type" value="Genomic_DNA"/>
</dbReference>
<dbReference type="GO" id="GO:0009273">
    <property type="term" value="P:peptidoglycan-based cell wall biogenesis"/>
    <property type="evidence" value="ECO:0007669"/>
    <property type="project" value="TreeGrafter"/>
</dbReference>
<comment type="subcellular location">
    <subcellularLocation>
        <location evidence="1">Membrane</location>
        <topology evidence="1">Multi-pass membrane protein</topology>
    </subcellularLocation>
</comment>
<evidence type="ECO:0000256" key="5">
    <source>
        <dbReference type="ARBA" id="ARBA00022989"/>
    </source>
</evidence>
<keyword evidence="4 7" id="KW-0812">Transmembrane</keyword>
<dbReference type="AlphaFoldDB" id="A0A1H2YJE0"/>
<keyword evidence="5 8" id="KW-1133">Transmembrane helix</keyword>
<feature type="transmembrane region" description="Helical" evidence="8">
    <location>
        <begin position="196"/>
        <end position="220"/>
    </location>
</feature>
<evidence type="ECO:0000256" key="3">
    <source>
        <dbReference type="ARBA" id="ARBA00022679"/>
    </source>
</evidence>
<evidence type="ECO:0000256" key="7">
    <source>
        <dbReference type="RuleBase" id="RU003938"/>
    </source>
</evidence>
<protein>
    <recommendedName>
        <fullName evidence="7">Phosphatidate cytidylyltransferase</fullName>
        <ecNumber evidence="7">2.7.7.41</ecNumber>
    </recommendedName>
</protein>
<evidence type="ECO:0000313" key="9">
    <source>
        <dbReference type="EMBL" id="SDX05362.1"/>
    </source>
</evidence>
<name>A0A1H2YJE0_9FLAO</name>
<feature type="transmembrane region" description="Helical" evidence="8">
    <location>
        <begin position="16"/>
        <end position="37"/>
    </location>
</feature>
<evidence type="ECO:0000256" key="4">
    <source>
        <dbReference type="ARBA" id="ARBA00022692"/>
    </source>
</evidence>
<comment type="pathway">
    <text evidence="7">Phospholipid metabolism; CDP-diacylglycerol biosynthesis; CDP-diacylglycerol from sn-glycerol 3-phosphate: step 3/3.</text>
</comment>
<dbReference type="InterPro" id="IPR000374">
    <property type="entry name" value="PC_trans"/>
</dbReference>
<dbReference type="UniPathway" id="UPA00557">
    <property type="reaction ID" value="UER00614"/>
</dbReference>
<dbReference type="GeneID" id="85017125"/>
<dbReference type="GO" id="GO:0016024">
    <property type="term" value="P:CDP-diacylglycerol biosynthetic process"/>
    <property type="evidence" value="ECO:0007669"/>
    <property type="project" value="UniProtKB-UniPathway"/>
</dbReference>
<feature type="transmembrane region" description="Helical" evidence="8">
    <location>
        <begin position="80"/>
        <end position="99"/>
    </location>
</feature>
<feature type="transmembrane region" description="Helical" evidence="8">
    <location>
        <begin position="171"/>
        <end position="190"/>
    </location>
</feature>
<evidence type="ECO:0000256" key="8">
    <source>
        <dbReference type="SAM" id="Phobius"/>
    </source>
</evidence>
<organism evidence="9 10">
    <name type="scientific">Capnocytophaga granulosa</name>
    <dbReference type="NCBI Taxonomy" id="45242"/>
    <lineage>
        <taxon>Bacteria</taxon>
        <taxon>Pseudomonadati</taxon>
        <taxon>Bacteroidota</taxon>
        <taxon>Flavobacteriia</taxon>
        <taxon>Flavobacteriales</taxon>
        <taxon>Flavobacteriaceae</taxon>
        <taxon>Capnocytophaga</taxon>
    </lineage>
</organism>
<comment type="catalytic activity">
    <reaction evidence="7">
        <text>a 1,2-diacyl-sn-glycero-3-phosphate + CTP + H(+) = a CDP-1,2-diacyl-sn-glycerol + diphosphate</text>
        <dbReference type="Rhea" id="RHEA:16229"/>
        <dbReference type="ChEBI" id="CHEBI:15378"/>
        <dbReference type="ChEBI" id="CHEBI:33019"/>
        <dbReference type="ChEBI" id="CHEBI:37563"/>
        <dbReference type="ChEBI" id="CHEBI:58332"/>
        <dbReference type="ChEBI" id="CHEBI:58608"/>
        <dbReference type="EC" id="2.7.7.41"/>
    </reaction>
</comment>
<dbReference type="PROSITE" id="PS01315">
    <property type="entry name" value="CDS"/>
    <property type="match status" value="1"/>
</dbReference>
<keyword evidence="10" id="KW-1185">Reference proteome</keyword>
<evidence type="ECO:0000256" key="2">
    <source>
        <dbReference type="ARBA" id="ARBA00010185"/>
    </source>
</evidence>
<comment type="similarity">
    <text evidence="2 7">Belongs to the CDS family.</text>
</comment>
<dbReference type="EC" id="2.7.7.41" evidence="7"/>
<dbReference type="GO" id="GO:0005886">
    <property type="term" value="C:plasma membrane"/>
    <property type="evidence" value="ECO:0007669"/>
    <property type="project" value="TreeGrafter"/>
</dbReference>
<sequence>MPHDNKYADVPLRIRSWGVIICVFAAAISHPYAMYLFSLWVSFQALTELARLFSFDATYWRMAIPLLQGILFVSCPTYPTYMVGAGALVGVSLILSLCLRQVPLGLPLSLLIVLVAYPHLTFLRMEPQGVLWVIFLVVTTELNDIFQYLTGKRFGKRKILPKVSPNKTVEGFAGGLLLTPLLSMGLGRLLGLPTALPTLALVGLALSFFGFWGDVSFSYLKRRAGVKDTSSLIPGHGGLLDRIDSLLYNCIWFYLWIR</sequence>
<keyword evidence="7 9" id="KW-0548">Nucleotidyltransferase</keyword>
<dbReference type="GO" id="GO:0004605">
    <property type="term" value="F:phosphatidate cytidylyltransferase activity"/>
    <property type="evidence" value="ECO:0007669"/>
    <property type="project" value="UniProtKB-EC"/>
</dbReference>
<feature type="transmembrane region" description="Helical" evidence="8">
    <location>
        <begin position="106"/>
        <end position="123"/>
    </location>
</feature>
<evidence type="ECO:0000256" key="1">
    <source>
        <dbReference type="ARBA" id="ARBA00004141"/>
    </source>
</evidence>
<keyword evidence="3 7" id="KW-0808">Transferase</keyword>
<feature type="transmembrane region" description="Helical" evidence="8">
    <location>
        <begin position="129"/>
        <end position="150"/>
    </location>
</feature>
<comment type="caution">
    <text evidence="9">The sequence shown here is derived from an EMBL/GenBank/DDBJ whole genome shotgun (WGS) entry which is preliminary data.</text>
</comment>
<dbReference type="PANTHER" id="PTHR43535">
    <property type="entry name" value="PHOSPHATIDATE CYTIDYLYLTRANSFERASE"/>
    <property type="match status" value="1"/>
</dbReference>
<reference evidence="9 10" key="1">
    <citation type="submission" date="2016-10" db="EMBL/GenBank/DDBJ databases">
        <authorList>
            <person name="Varghese N."/>
            <person name="Submissions S."/>
        </authorList>
    </citation>
    <scope>NUCLEOTIDE SEQUENCE [LARGE SCALE GENOMIC DNA]</scope>
    <source>
        <strain evidence="9 10">DSM 11449</strain>
    </source>
</reference>
<dbReference type="Pfam" id="PF01148">
    <property type="entry name" value="CTP_transf_1"/>
    <property type="match status" value="1"/>
</dbReference>
<evidence type="ECO:0000313" key="10">
    <source>
        <dbReference type="Proteomes" id="UP000182771"/>
    </source>
</evidence>
<dbReference type="OrthoDB" id="9799199at2"/>
<accession>A0A1H2YJE0</accession>
<keyword evidence="6 8" id="KW-0472">Membrane</keyword>
<dbReference type="PANTHER" id="PTHR43535:SF1">
    <property type="entry name" value="PHOSPHATIDATE CYTIDYLYLTRANSFERASE"/>
    <property type="match status" value="1"/>
</dbReference>
<dbReference type="RefSeq" id="WP_016421023.1">
    <property type="nucleotide sequence ID" value="NZ_FNND01000007.1"/>
</dbReference>
<gene>
    <name evidence="9" type="ORF">SAMN05444420_10769</name>
</gene>
<evidence type="ECO:0000256" key="6">
    <source>
        <dbReference type="ARBA" id="ARBA00023136"/>
    </source>
</evidence>
<dbReference type="Proteomes" id="UP000182771">
    <property type="component" value="Unassembled WGS sequence"/>
</dbReference>
<proteinExistence type="inferred from homology"/>